<accession>A0A3M2L5E6</accession>
<proteinExistence type="predicted"/>
<dbReference type="SUPFAM" id="SSF50447">
    <property type="entry name" value="Translation proteins"/>
    <property type="match status" value="1"/>
</dbReference>
<dbReference type="Gene3D" id="2.40.30.10">
    <property type="entry name" value="Translation factors"/>
    <property type="match status" value="1"/>
</dbReference>
<dbReference type="Proteomes" id="UP000279275">
    <property type="component" value="Unassembled WGS sequence"/>
</dbReference>
<evidence type="ECO:0000313" key="2">
    <source>
        <dbReference type="Proteomes" id="UP000279275"/>
    </source>
</evidence>
<dbReference type="AlphaFoldDB" id="A0A3M2L5E6"/>
<keyword evidence="2" id="KW-1185">Reference proteome</keyword>
<dbReference type="EMBL" id="RFFH01000004">
    <property type="protein sequence ID" value="RMI32857.1"/>
    <property type="molecule type" value="Genomic_DNA"/>
</dbReference>
<name>A0A3M2L5E6_9NOCA</name>
<dbReference type="InterPro" id="IPR009000">
    <property type="entry name" value="Transl_B-barrel_sf"/>
</dbReference>
<reference evidence="1 2" key="1">
    <citation type="submission" date="2018-10" db="EMBL/GenBank/DDBJ databases">
        <title>Isolation from cow dung.</title>
        <authorList>
            <person name="Ling L."/>
        </authorList>
    </citation>
    <scope>NUCLEOTIDE SEQUENCE [LARGE SCALE GENOMIC DNA]</scope>
    <source>
        <strain evidence="1 2">NEAU-LL90</strain>
    </source>
</reference>
<evidence type="ECO:0008006" key="3">
    <source>
        <dbReference type="Google" id="ProtNLM"/>
    </source>
</evidence>
<evidence type="ECO:0000313" key="1">
    <source>
        <dbReference type="EMBL" id="RMI32857.1"/>
    </source>
</evidence>
<gene>
    <name evidence="1" type="ORF">EBN03_13120</name>
</gene>
<dbReference type="RefSeq" id="WP_122188242.1">
    <property type="nucleotide sequence ID" value="NZ_RFFH01000004.1"/>
</dbReference>
<comment type="caution">
    <text evidence="1">The sequence shown here is derived from an EMBL/GenBank/DDBJ whole genome shotgun (WGS) entry which is preliminary data.</text>
</comment>
<organism evidence="1 2">
    <name type="scientific">Nocardia stercoris</name>
    <dbReference type="NCBI Taxonomy" id="2483361"/>
    <lineage>
        <taxon>Bacteria</taxon>
        <taxon>Bacillati</taxon>
        <taxon>Actinomycetota</taxon>
        <taxon>Actinomycetes</taxon>
        <taxon>Mycobacteriales</taxon>
        <taxon>Nocardiaceae</taxon>
        <taxon>Nocardia</taxon>
    </lineage>
</organism>
<sequence>MTEPFAYRVDDVFVLTGRGVVVTGTVIRGVIAAGDRVRNTRTGRRLQCTGIEFVCRRWGPPRDPAAVPLVFGGADREHFRPGDLLTGPDDTD</sequence>
<protein>
    <recommendedName>
        <fullName evidence="3">Elongation factor Tu</fullName>
    </recommendedName>
</protein>